<evidence type="ECO:0008006" key="5">
    <source>
        <dbReference type="Google" id="ProtNLM"/>
    </source>
</evidence>
<sequence precursor="true">MNNRPQPSNRISAFTLVELLTVITIIAILMGLLFPAIGVAKDQARKAEARTAVTGIATAVKQYYTEYGKYPLGNLANAQSPSDVIFGDGTNANQVLFDILRNIGQTPGQPNQYNPRAIVFFDGRTASDPNNPKSGFATQDAANGVTKNSYIDPWGNQYRVCIDGDYDNKISNLPYTDFQGQTAPLTGVCVFSIGKDGMLGNKGDSMYRNSGTNSNSDDIVSWQ</sequence>
<dbReference type="NCBIfam" id="TIGR02532">
    <property type="entry name" value="IV_pilin_GFxxxE"/>
    <property type="match status" value="1"/>
</dbReference>
<dbReference type="EMBL" id="ABVL01000009">
    <property type="protein sequence ID" value="EDY19037.1"/>
    <property type="molecule type" value="Genomic_DNA"/>
</dbReference>
<dbReference type="PANTHER" id="PTHR30093:SF2">
    <property type="entry name" value="TYPE II SECRETION SYSTEM PROTEIN H"/>
    <property type="match status" value="1"/>
</dbReference>
<dbReference type="Gene3D" id="3.30.700.10">
    <property type="entry name" value="Glycoprotein, Type 4 Pilin"/>
    <property type="match status" value="1"/>
</dbReference>
<feature type="region of interest" description="Disordered" evidence="1">
    <location>
        <begin position="202"/>
        <end position="223"/>
    </location>
</feature>
<dbReference type="InterPro" id="IPR045584">
    <property type="entry name" value="Pilin-like"/>
</dbReference>
<dbReference type="RefSeq" id="WP_006980539.1">
    <property type="nucleotide sequence ID" value="NZ_ABVL01000009.1"/>
</dbReference>
<keyword evidence="2" id="KW-0472">Membrane</keyword>
<comment type="caution">
    <text evidence="3">The sequence shown here is derived from an EMBL/GenBank/DDBJ whole genome shotgun (WGS) entry which is preliminary data.</text>
</comment>
<evidence type="ECO:0000313" key="3">
    <source>
        <dbReference type="EMBL" id="EDY19037.1"/>
    </source>
</evidence>
<dbReference type="Pfam" id="PF07963">
    <property type="entry name" value="N_methyl"/>
    <property type="match status" value="1"/>
</dbReference>
<dbReference type="InterPro" id="IPR012902">
    <property type="entry name" value="N_methyl_site"/>
</dbReference>
<protein>
    <recommendedName>
        <fullName evidence="5">Prepilin-type N-terminal cleavage/methylation domain-containing protein</fullName>
    </recommendedName>
</protein>
<keyword evidence="4" id="KW-1185">Reference proteome</keyword>
<dbReference type="PANTHER" id="PTHR30093">
    <property type="entry name" value="GENERAL SECRETION PATHWAY PROTEIN G"/>
    <property type="match status" value="1"/>
</dbReference>
<accession>B4D2S6</accession>
<gene>
    <name evidence="3" type="ORF">CfE428DRAFT_3214</name>
</gene>
<dbReference type="eggNOG" id="COG2165">
    <property type="taxonomic scope" value="Bacteria"/>
</dbReference>
<evidence type="ECO:0000256" key="2">
    <source>
        <dbReference type="SAM" id="Phobius"/>
    </source>
</evidence>
<evidence type="ECO:0000313" key="4">
    <source>
        <dbReference type="Proteomes" id="UP000005824"/>
    </source>
</evidence>
<dbReference type="InParanoid" id="B4D2S6"/>
<dbReference type="AlphaFoldDB" id="B4D2S6"/>
<feature type="compositionally biased region" description="Polar residues" evidence="1">
    <location>
        <begin position="207"/>
        <end position="223"/>
    </location>
</feature>
<keyword evidence="2" id="KW-0812">Transmembrane</keyword>
<name>B4D2S6_9BACT</name>
<reference evidence="3 4" key="1">
    <citation type="journal article" date="2011" name="J. Bacteriol.">
        <title>Genome sequence of Chthoniobacter flavus Ellin428, an aerobic heterotrophic soil bacterium.</title>
        <authorList>
            <person name="Kant R."/>
            <person name="van Passel M.W."/>
            <person name="Palva A."/>
            <person name="Lucas S."/>
            <person name="Lapidus A."/>
            <person name="Glavina Del Rio T."/>
            <person name="Dalin E."/>
            <person name="Tice H."/>
            <person name="Bruce D."/>
            <person name="Goodwin L."/>
            <person name="Pitluck S."/>
            <person name="Larimer F.W."/>
            <person name="Land M.L."/>
            <person name="Hauser L."/>
            <person name="Sangwan P."/>
            <person name="de Vos W.M."/>
            <person name="Janssen P.H."/>
            <person name="Smidt H."/>
        </authorList>
    </citation>
    <scope>NUCLEOTIDE SEQUENCE [LARGE SCALE GENOMIC DNA]</scope>
    <source>
        <strain evidence="3 4">Ellin428</strain>
    </source>
</reference>
<evidence type="ECO:0000256" key="1">
    <source>
        <dbReference type="SAM" id="MobiDB-lite"/>
    </source>
</evidence>
<organism evidence="3 4">
    <name type="scientific">Chthoniobacter flavus Ellin428</name>
    <dbReference type="NCBI Taxonomy" id="497964"/>
    <lineage>
        <taxon>Bacteria</taxon>
        <taxon>Pseudomonadati</taxon>
        <taxon>Verrucomicrobiota</taxon>
        <taxon>Spartobacteria</taxon>
        <taxon>Chthoniobacterales</taxon>
        <taxon>Chthoniobacteraceae</taxon>
        <taxon>Chthoniobacter</taxon>
    </lineage>
</organism>
<dbReference type="Proteomes" id="UP000005824">
    <property type="component" value="Unassembled WGS sequence"/>
</dbReference>
<dbReference type="STRING" id="497964.CfE428DRAFT_3214"/>
<feature type="transmembrane region" description="Helical" evidence="2">
    <location>
        <begin position="20"/>
        <end position="40"/>
    </location>
</feature>
<dbReference type="SUPFAM" id="SSF54523">
    <property type="entry name" value="Pili subunits"/>
    <property type="match status" value="1"/>
</dbReference>
<proteinExistence type="predicted"/>
<keyword evidence="2" id="KW-1133">Transmembrane helix</keyword>